<keyword evidence="1" id="KW-0472">Membrane</keyword>
<keyword evidence="1" id="KW-1133">Transmembrane helix</keyword>
<sequence>MAKGVLVLFLMIMLAGSVLGAQSLGVFQTGQNITLQQSCSGSTYSNISKVIHPDSTAAINTETVMTSDGGSTYSYVFNDTEPLGQYLVYGHCDEDGEDTVWVYDFEVTYSGQKVSLSNSMIIFALMGLAAIFLTISFFFKEDYWMLKAFFQFLSVLAGLISVNSARIIASESNSLGTMGEMGILLMIVVLAIFFLWIFVRAFKEIIKIFKEKGDLRWNYD</sequence>
<feature type="transmembrane region" description="Helical" evidence="1">
    <location>
        <begin position="148"/>
        <end position="169"/>
    </location>
</feature>
<feature type="transmembrane region" description="Helical" evidence="1">
    <location>
        <begin position="181"/>
        <end position="202"/>
    </location>
</feature>
<reference evidence="2" key="1">
    <citation type="journal article" date="2015" name="Nature">
        <title>Complex archaea that bridge the gap between prokaryotes and eukaryotes.</title>
        <authorList>
            <person name="Spang A."/>
            <person name="Saw J.H."/>
            <person name="Jorgensen S.L."/>
            <person name="Zaremba-Niedzwiedzka K."/>
            <person name="Martijn J."/>
            <person name="Lind A.E."/>
            <person name="van Eijk R."/>
            <person name="Schleper C."/>
            <person name="Guy L."/>
            <person name="Ettema T.J."/>
        </authorList>
    </citation>
    <scope>NUCLEOTIDE SEQUENCE</scope>
</reference>
<evidence type="ECO:0000313" key="2">
    <source>
        <dbReference type="EMBL" id="KKN69370.1"/>
    </source>
</evidence>
<accession>A0A0F9SK44</accession>
<name>A0A0F9SK44_9ZZZZ</name>
<dbReference type="AlphaFoldDB" id="A0A0F9SK44"/>
<dbReference type="EMBL" id="LAZR01000428">
    <property type="protein sequence ID" value="KKN69370.1"/>
    <property type="molecule type" value="Genomic_DNA"/>
</dbReference>
<proteinExistence type="predicted"/>
<gene>
    <name evidence="2" type="ORF">LCGC14_0442300</name>
</gene>
<comment type="caution">
    <text evidence="2">The sequence shown here is derived from an EMBL/GenBank/DDBJ whole genome shotgun (WGS) entry which is preliminary data.</text>
</comment>
<protein>
    <submittedName>
        <fullName evidence="2">Uncharacterized protein</fullName>
    </submittedName>
</protein>
<feature type="transmembrane region" description="Helical" evidence="1">
    <location>
        <begin position="120"/>
        <end position="139"/>
    </location>
</feature>
<evidence type="ECO:0000256" key="1">
    <source>
        <dbReference type="SAM" id="Phobius"/>
    </source>
</evidence>
<keyword evidence="1" id="KW-0812">Transmembrane</keyword>
<organism evidence="2">
    <name type="scientific">marine sediment metagenome</name>
    <dbReference type="NCBI Taxonomy" id="412755"/>
    <lineage>
        <taxon>unclassified sequences</taxon>
        <taxon>metagenomes</taxon>
        <taxon>ecological metagenomes</taxon>
    </lineage>
</organism>